<keyword evidence="5 7" id="KW-1133">Transmembrane helix</keyword>
<evidence type="ECO:0000256" key="6">
    <source>
        <dbReference type="ARBA" id="ARBA00023136"/>
    </source>
</evidence>
<feature type="transmembrane region" description="Helical" evidence="7">
    <location>
        <begin position="61"/>
        <end position="79"/>
    </location>
</feature>
<comment type="similarity">
    <text evidence="2">Belongs to the DoxX family.</text>
</comment>
<dbReference type="EMBL" id="QYUM01000003">
    <property type="protein sequence ID" value="RJF90914.1"/>
    <property type="molecule type" value="Genomic_DNA"/>
</dbReference>
<comment type="caution">
    <text evidence="8">The sequence shown here is derived from an EMBL/GenBank/DDBJ whole genome shotgun (WGS) entry which is preliminary data.</text>
</comment>
<evidence type="ECO:0000256" key="7">
    <source>
        <dbReference type="SAM" id="Phobius"/>
    </source>
</evidence>
<organism evidence="8 9">
    <name type="scientific">Sphingomonas cavernae</name>
    <dbReference type="NCBI Taxonomy" id="2320861"/>
    <lineage>
        <taxon>Bacteria</taxon>
        <taxon>Pseudomonadati</taxon>
        <taxon>Pseudomonadota</taxon>
        <taxon>Alphaproteobacteria</taxon>
        <taxon>Sphingomonadales</taxon>
        <taxon>Sphingomonadaceae</taxon>
        <taxon>Sphingomonas</taxon>
    </lineage>
</organism>
<keyword evidence="4 7" id="KW-0812">Transmembrane</keyword>
<keyword evidence="3" id="KW-1003">Cell membrane</keyword>
<evidence type="ECO:0000256" key="2">
    <source>
        <dbReference type="ARBA" id="ARBA00006679"/>
    </source>
</evidence>
<dbReference type="Pfam" id="PF07681">
    <property type="entry name" value="DoxX"/>
    <property type="match status" value="1"/>
</dbReference>
<protein>
    <submittedName>
        <fullName evidence="8">DoxX family protein</fullName>
    </submittedName>
</protein>
<dbReference type="OrthoDB" id="346004at2"/>
<evidence type="ECO:0000256" key="1">
    <source>
        <dbReference type="ARBA" id="ARBA00004651"/>
    </source>
</evidence>
<comment type="subcellular location">
    <subcellularLocation>
        <location evidence="1">Cell membrane</location>
        <topology evidence="1">Multi-pass membrane protein</topology>
    </subcellularLocation>
</comment>
<keyword evidence="9" id="KW-1185">Reference proteome</keyword>
<name>A0A418WLJ0_9SPHN</name>
<dbReference type="InterPro" id="IPR032808">
    <property type="entry name" value="DoxX"/>
</dbReference>
<gene>
    <name evidence="8" type="ORF">D3876_12140</name>
</gene>
<evidence type="ECO:0000256" key="4">
    <source>
        <dbReference type="ARBA" id="ARBA00022692"/>
    </source>
</evidence>
<dbReference type="GO" id="GO:0005886">
    <property type="term" value="C:plasma membrane"/>
    <property type="evidence" value="ECO:0007669"/>
    <property type="project" value="UniProtKB-SubCell"/>
</dbReference>
<sequence>MNRDLLLLTPLARFTDLALLALRWLTGSFLIYGVWDNIASAGRMAEFVGFLKVNNFAAPEFMAPLSVWAQFLIGIALILGMFTRWAGLLLAFNFIVAVVMVHWNQSFREWWPAIVLVGLGLLFATQGAGRYALDTILERRK</sequence>
<feature type="transmembrane region" description="Helical" evidence="7">
    <location>
        <begin position="110"/>
        <end position="133"/>
    </location>
</feature>
<keyword evidence="6 7" id="KW-0472">Membrane</keyword>
<dbReference type="AlphaFoldDB" id="A0A418WLJ0"/>
<dbReference type="PANTHER" id="PTHR33452">
    <property type="entry name" value="OXIDOREDUCTASE CATD-RELATED"/>
    <property type="match status" value="1"/>
</dbReference>
<evidence type="ECO:0000256" key="5">
    <source>
        <dbReference type="ARBA" id="ARBA00022989"/>
    </source>
</evidence>
<dbReference type="InterPro" id="IPR051907">
    <property type="entry name" value="DoxX-like_oxidoreductase"/>
</dbReference>
<evidence type="ECO:0000313" key="8">
    <source>
        <dbReference type="EMBL" id="RJF90914.1"/>
    </source>
</evidence>
<proteinExistence type="inferred from homology"/>
<evidence type="ECO:0000256" key="3">
    <source>
        <dbReference type="ARBA" id="ARBA00022475"/>
    </source>
</evidence>
<dbReference type="PANTHER" id="PTHR33452:SF1">
    <property type="entry name" value="INNER MEMBRANE PROTEIN YPHA-RELATED"/>
    <property type="match status" value="1"/>
</dbReference>
<reference evidence="8 9" key="1">
    <citation type="submission" date="2018-09" db="EMBL/GenBank/DDBJ databases">
        <authorList>
            <person name="Zhu H."/>
        </authorList>
    </citation>
    <scope>NUCLEOTIDE SEQUENCE [LARGE SCALE GENOMIC DNA]</scope>
    <source>
        <strain evidence="8 9">K2R01-6</strain>
    </source>
</reference>
<feature type="transmembrane region" description="Helical" evidence="7">
    <location>
        <begin position="86"/>
        <end position="104"/>
    </location>
</feature>
<feature type="transmembrane region" description="Helical" evidence="7">
    <location>
        <begin position="12"/>
        <end position="35"/>
    </location>
</feature>
<dbReference type="Proteomes" id="UP000286100">
    <property type="component" value="Unassembled WGS sequence"/>
</dbReference>
<evidence type="ECO:0000313" key="9">
    <source>
        <dbReference type="Proteomes" id="UP000286100"/>
    </source>
</evidence>
<accession>A0A418WLJ0</accession>
<dbReference type="RefSeq" id="WP_119762513.1">
    <property type="nucleotide sequence ID" value="NZ_QYUM01000003.1"/>
</dbReference>